<evidence type="ECO:0000313" key="1">
    <source>
        <dbReference type="EMBL" id="EFF81906.1"/>
    </source>
</evidence>
<dbReference type="InterPro" id="IPR016992">
    <property type="entry name" value="UCP032209"/>
</dbReference>
<dbReference type="EMBL" id="ADMT01000197">
    <property type="protein sequence ID" value="EFF81906.1"/>
    <property type="molecule type" value="Genomic_DNA"/>
</dbReference>
<sequence length="158" mass="18132">MEKGADISECNKYRYSLWRVWDKNKPMFTFIGLNPSTADHLQDDPTITRCINFAQSWGGGGIYMANLFAYRATNPQNMMAQDDPIGAKNDEYLKQLASQSKYIIACWGNVGIYKQRSSFVKDLLKGQLHYLELNKTGEPKHPLYIHSSTQIKPYIDEI</sequence>
<dbReference type="PIRSF" id="PIRSF032209">
    <property type="entry name" value="UCP032209"/>
    <property type="match status" value="1"/>
</dbReference>
<dbReference type="AlphaFoldDB" id="D4XSB7"/>
<gene>
    <name evidence="1" type="ORF">HMP0015_2609</name>
</gene>
<comment type="caution">
    <text evidence="1">The sequence shown here is derived from an EMBL/GenBank/DDBJ whole genome shotgun (WGS) entry which is preliminary data.</text>
</comment>
<dbReference type="HOGENOM" id="CLU_097481_0_1_6"/>
<evidence type="ECO:0000313" key="2">
    <source>
        <dbReference type="Proteomes" id="UP000003085"/>
    </source>
</evidence>
<organism evidence="1 2">
    <name type="scientific">Acinetobacter haemolyticus ATCC 19194</name>
    <dbReference type="NCBI Taxonomy" id="707232"/>
    <lineage>
        <taxon>Bacteria</taxon>
        <taxon>Pseudomonadati</taxon>
        <taxon>Pseudomonadota</taxon>
        <taxon>Gammaproteobacteria</taxon>
        <taxon>Moraxellales</taxon>
        <taxon>Moraxellaceae</taxon>
        <taxon>Acinetobacter</taxon>
    </lineage>
</organism>
<dbReference type="Pfam" id="PF07799">
    <property type="entry name" value="DUF1643"/>
    <property type="match status" value="1"/>
</dbReference>
<evidence type="ECO:0008006" key="3">
    <source>
        <dbReference type="Google" id="ProtNLM"/>
    </source>
</evidence>
<accession>D4XSB7</accession>
<dbReference type="RefSeq" id="WP_004640094.1">
    <property type="nucleotide sequence ID" value="NZ_GG770435.1"/>
</dbReference>
<dbReference type="InterPro" id="IPR012441">
    <property type="entry name" value="DUF1643"/>
</dbReference>
<name>D4XSB7_ACIHA</name>
<reference evidence="2" key="1">
    <citation type="submission" date="2010-03" db="EMBL/GenBank/DDBJ databases">
        <title>Complete sequence of Mobiluncus curtisii ATCC 43063.</title>
        <authorList>
            <person name="Muzny D."/>
            <person name="Qin X."/>
            <person name="Deng J."/>
            <person name="Jiang H."/>
            <person name="Liu Y."/>
            <person name="Qu J."/>
            <person name="Song X.-Z."/>
            <person name="Zhang L."/>
            <person name="Thornton R."/>
            <person name="Coyle M."/>
            <person name="Francisco L."/>
            <person name="Jackson L."/>
            <person name="Javaid M."/>
            <person name="Korchina V."/>
            <person name="Kovar C."/>
            <person name="Mata R."/>
            <person name="Mathew T."/>
            <person name="Ngo R."/>
            <person name="Nguyen L."/>
            <person name="Nguyen N."/>
            <person name="Okwuonu G."/>
            <person name="Ongeri F."/>
            <person name="Pham C."/>
            <person name="Simmons D."/>
            <person name="Wilczek-Boney K."/>
            <person name="Hale W."/>
            <person name="Jakkamsetti A."/>
            <person name="Pham P."/>
            <person name="Ruth R."/>
            <person name="San Lucas F."/>
            <person name="Warren J."/>
            <person name="Zhang J."/>
            <person name="Zhao Z."/>
            <person name="Zhou C."/>
            <person name="Zhu D."/>
            <person name="Lee S."/>
            <person name="Bess C."/>
            <person name="Blankenburg K."/>
            <person name="Forbes L."/>
            <person name="Fu Q."/>
            <person name="Gubbala S."/>
            <person name="Hirani K."/>
            <person name="Jayaseelan J.C."/>
            <person name="Lara F."/>
            <person name="Munidasa M."/>
            <person name="Palculict T."/>
            <person name="Patil S."/>
            <person name="Pu L.-L."/>
            <person name="Saada N."/>
            <person name="Tang L."/>
            <person name="Weissenberger G."/>
            <person name="Zhu Y."/>
            <person name="Hemphill L."/>
            <person name="Shang Y."/>
            <person name="Youmans B."/>
            <person name="Ayvaz T."/>
            <person name="Ross M."/>
            <person name="Santibanez J."/>
            <person name="Aqrawi P."/>
            <person name="Gross S."/>
            <person name="Joshi V."/>
            <person name="Fowler G."/>
            <person name="Nazareth L."/>
            <person name="Reid J."/>
            <person name="Worley K."/>
            <person name="Petrosino J."/>
            <person name="Highlander S."/>
            <person name="Gibbs R."/>
            <person name="Gibbs R."/>
        </authorList>
    </citation>
    <scope>NUCLEOTIDE SEQUENCE [LARGE SCALE GENOMIC DNA]</scope>
    <source>
        <strain evidence="2">ATCC 19194</strain>
    </source>
</reference>
<protein>
    <recommendedName>
        <fullName evidence="3">DUF1643 domain-containing protein</fullName>
    </recommendedName>
</protein>
<proteinExistence type="predicted"/>
<dbReference type="Proteomes" id="UP000003085">
    <property type="component" value="Unassembled WGS sequence"/>
</dbReference>